<dbReference type="AlphaFoldDB" id="A0NRT2"/>
<reference evidence="1 2" key="1">
    <citation type="submission" date="2006-05" db="EMBL/GenBank/DDBJ databases">
        <authorList>
            <person name="King G."/>
            <person name="Ferriera S."/>
            <person name="Johnson J."/>
            <person name="Kravitz S."/>
            <person name="Beeson K."/>
            <person name="Sutton G."/>
            <person name="Rogers Y.-H."/>
            <person name="Friedman R."/>
            <person name="Frazier M."/>
            <person name="Venter J.C."/>
        </authorList>
    </citation>
    <scope>NUCLEOTIDE SEQUENCE [LARGE SCALE GENOMIC DNA]</scope>
    <source>
        <strain evidence="2">ATCC 25650 / DSM 13394 / JCM 20685 / NBRC 16684 / NCIMB 2208 / IAM 12614 / B1</strain>
    </source>
</reference>
<accession>A0NRT2</accession>
<comment type="caution">
    <text evidence="1">The sequence shown here is derived from an EMBL/GenBank/DDBJ whole genome shotgun (WGS) entry which is preliminary data.</text>
</comment>
<sequence length="205" mass="22518">MKNIETGLLVLTSEIATEEGLLLHKRLRSNIDVGEPNWYVRKSADPSAGEQFIQLIGSAKVWLPLTGAATAFFAAIGKRAGDALWDRIAAALNQKEARPLAEVSEALASAVEKHGNCELIVGLPLPNEHFGTVLIISDHDPNKIAYKLGKFSLNVGELTTEMTRVIEIGEAPWGRAVISIEGDDLVVRWKSQRDYSDREFRIQGD</sequence>
<evidence type="ECO:0000313" key="2">
    <source>
        <dbReference type="Proteomes" id="UP000004848"/>
    </source>
</evidence>
<proteinExistence type="predicted"/>
<evidence type="ECO:0000313" key="1">
    <source>
        <dbReference type="EMBL" id="EAV44230.1"/>
    </source>
</evidence>
<dbReference type="Proteomes" id="UP000004848">
    <property type="component" value="Unassembled WGS sequence"/>
</dbReference>
<organism evidence="1 2">
    <name type="scientific">Roseibium aggregatum (strain ATCC 25650 / DSM 13394 / JCM 20685 / NBRC 16684 / NCIMB 2208 / IAM 12614 / B1)</name>
    <name type="common">Stappia aggregata</name>
    <dbReference type="NCBI Taxonomy" id="384765"/>
    <lineage>
        <taxon>Bacteria</taxon>
        <taxon>Pseudomonadati</taxon>
        <taxon>Pseudomonadota</taxon>
        <taxon>Alphaproteobacteria</taxon>
        <taxon>Hyphomicrobiales</taxon>
        <taxon>Stappiaceae</taxon>
        <taxon>Roseibium</taxon>
    </lineage>
</organism>
<dbReference type="eggNOG" id="ENOG50342Z7">
    <property type="taxonomic scope" value="Bacteria"/>
</dbReference>
<name>A0NRT2_ROSAI</name>
<dbReference type="OrthoDB" id="9930919at2"/>
<dbReference type="GeneID" id="68846194"/>
<dbReference type="RefSeq" id="WP_006933856.1">
    <property type="nucleotide sequence ID" value="NZ_AAUW01000006.1"/>
</dbReference>
<dbReference type="EMBL" id="AAUW01000006">
    <property type="protein sequence ID" value="EAV44230.1"/>
    <property type="molecule type" value="Genomic_DNA"/>
</dbReference>
<protein>
    <submittedName>
        <fullName evidence="1">Uncharacterized protein</fullName>
    </submittedName>
</protein>
<gene>
    <name evidence="1" type="ORF">SIAM614_03690</name>
</gene>